<proteinExistence type="predicted"/>
<accession>A0A0V8HPN1</accession>
<protein>
    <submittedName>
        <fullName evidence="1">Uncharacterized protein</fullName>
    </submittedName>
</protein>
<evidence type="ECO:0000313" key="1">
    <source>
        <dbReference type="EMBL" id="SCB75653.1"/>
    </source>
</evidence>
<sequence length="115" mass="13568">MELHGSEWKDRAMHAMHTLKDNVKERFYSIADIPNSTVPELAEFIQQHPDTREIRKNLLGSDYTFYKLDTENYQLYLETRGERILQLDGYSNGKKFVSHRSYRDGVNMDSPIKLN</sequence>
<name>A0A0V8HPN1_9BACI</name>
<dbReference type="Proteomes" id="UP000181997">
    <property type="component" value="Unassembled WGS sequence"/>
</dbReference>
<organism evidence="1 2">
    <name type="scientific">[Bacillus] enclensis</name>
    <dbReference type="NCBI Taxonomy" id="1402860"/>
    <lineage>
        <taxon>Bacteria</taxon>
        <taxon>Bacillati</taxon>
        <taxon>Bacillota</taxon>
        <taxon>Bacilli</taxon>
        <taxon>Bacillales</taxon>
        <taxon>Bacillaceae</taxon>
        <taxon>Rossellomorea</taxon>
    </lineage>
</organism>
<dbReference type="EMBL" id="FMAU01000001">
    <property type="protein sequence ID" value="SCB75653.1"/>
    <property type="molecule type" value="Genomic_DNA"/>
</dbReference>
<reference evidence="2" key="1">
    <citation type="submission" date="2016-08" db="EMBL/GenBank/DDBJ databases">
        <authorList>
            <person name="Varghese N."/>
            <person name="Submissions Spin"/>
        </authorList>
    </citation>
    <scope>NUCLEOTIDE SEQUENCE [LARGE SCALE GENOMIC DNA]</scope>
    <source>
        <strain evidence="2">SGD-1123</strain>
    </source>
</reference>
<dbReference type="RefSeq" id="WP_058297213.1">
    <property type="nucleotide sequence ID" value="NZ_FMAU01000001.1"/>
</dbReference>
<dbReference type="AlphaFoldDB" id="A0A0V8HPN1"/>
<dbReference type="OrthoDB" id="2970246at2"/>
<evidence type="ECO:0000313" key="2">
    <source>
        <dbReference type="Proteomes" id="UP000181997"/>
    </source>
</evidence>
<keyword evidence="2" id="KW-1185">Reference proteome</keyword>
<gene>
    <name evidence="1" type="ORF">GA0061094_0301</name>
</gene>